<dbReference type="RefSeq" id="WP_168170952.1">
    <property type="nucleotide sequence ID" value="NZ_CP019327.1"/>
</dbReference>
<dbReference type="GeneID" id="54124986"/>
<keyword evidence="1" id="KW-0812">Transmembrane</keyword>
<dbReference type="EMBL" id="FTNP01000007">
    <property type="protein sequence ID" value="SIS02354.1"/>
    <property type="molecule type" value="Genomic_DNA"/>
</dbReference>
<keyword evidence="3" id="KW-1185">Reference proteome</keyword>
<evidence type="ECO:0000256" key="1">
    <source>
        <dbReference type="SAM" id="Phobius"/>
    </source>
</evidence>
<dbReference type="AlphaFoldDB" id="A0A1N7FQ07"/>
<keyword evidence="1" id="KW-1133">Transmembrane helix</keyword>
<gene>
    <name evidence="2" type="ORF">SAMN05421809_3382</name>
</gene>
<feature type="transmembrane region" description="Helical" evidence="1">
    <location>
        <begin position="20"/>
        <end position="41"/>
    </location>
</feature>
<organism evidence="2 3">
    <name type="scientific">Natronorubrum daqingense</name>
    <dbReference type="NCBI Taxonomy" id="588898"/>
    <lineage>
        <taxon>Archaea</taxon>
        <taxon>Methanobacteriati</taxon>
        <taxon>Methanobacteriota</taxon>
        <taxon>Stenosarchaea group</taxon>
        <taxon>Halobacteria</taxon>
        <taxon>Halobacteriales</taxon>
        <taxon>Natrialbaceae</taxon>
        <taxon>Natronorubrum</taxon>
    </lineage>
</organism>
<evidence type="ECO:0000313" key="2">
    <source>
        <dbReference type="EMBL" id="SIS02354.1"/>
    </source>
</evidence>
<reference evidence="2 3" key="1">
    <citation type="submission" date="2017-01" db="EMBL/GenBank/DDBJ databases">
        <authorList>
            <person name="Mah S.A."/>
            <person name="Swanson W.J."/>
            <person name="Moy G.W."/>
            <person name="Vacquier V.D."/>
        </authorList>
    </citation>
    <scope>NUCLEOTIDE SEQUENCE [LARGE SCALE GENOMIC DNA]</scope>
    <source>
        <strain evidence="2 3">CGMCC 1.8909</strain>
    </source>
</reference>
<dbReference type="Proteomes" id="UP000185687">
    <property type="component" value="Unassembled WGS sequence"/>
</dbReference>
<protein>
    <submittedName>
        <fullName evidence="2">Uncharacterized protein</fullName>
    </submittedName>
</protein>
<accession>A0A1N7FQ07</accession>
<evidence type="ECO:0000313" key="3">
    <source>
        <dbReference type="Proteomes" id="UP000185687"/>
    </source>
</evidence>
<name>A0A1N7FQ07_9EURY</name>
<keyword evidence="1" id="KW-0472">Membrane</keyword>
<sequence length="45" mass="4649">MIPSFQTGRVPLAVKTGVPLLVAIAVALLGALVYLELVAILTTNT</sequence>
<proteinExistence type="predicted"/>